<reference evidence="4" key="2">
    <citation type="submission" date="2020-09" db="EMBL/GenBank/DDBJ databases">
        <authorList>
            <person name="Sun Q."/>
            <person name="Zhou Y."/>
        </authorList>
    </citation>
    <scope>NUCLEOTIDE SEQUENCE</scope>
    <source>
        <strain evidence="4">CGMCC 1.15448</strain>
    </source>
</reference>
<proteinExistence type="predicted"/>
<protein>
    <recommendedName>
        <fullName evidence="6">Galactose oxidase</fullName>
    </recommendedName>
</protein>
<evidence type="ECO:0000256" key="3">
    <source>
        <dbReference type="SAM" id="SignalP"/>
    </source>
</evidence>
<dbReference type="PANTHER" id="PTHR35807">
    <property type="entry name" value="TRANSCRIPTIONAL REGULATOR REDD-RELATED"/>
    <property type="match status" value="1"/>
</dbReference>
<feature type="compositionally biased region" description="Low complexity" evidence="1">
    <location>
        <begin position="590"/>
        <end position="617"/>
    </location>
</feature>
<dbReference type="EMBL" id="BMJC01000002">
    <property type="protein sequence ID" value="GGA97223.1"/>
    <property type="molecule type" value="Genomic_DNA"/>
</dbReference>
<dbReference type="GO" id="GO:0003677">
    <property type="term" value="F:DNA binding"/>
    <property type="evidence" value="ECO:0007669"/>
    <property type="project" value="TreeGrafter"/>
</dbReference>
<dbReference type="Proteomes" id="UP000607559">
    <property type="component" value="Unassembled WGS sequence"/>
</dbReference>
<dbReference type="PANTHER" id="PTHR35807:SF1">
    <property type="entry name" value="TRANSCRIPTIONAL REGULATOR REDD"/>
    <property type="match status" value="1"/>
</dbReference>
<evidence type="ECO:0008006" key="6">
    <source>
        <dbReference type="Google" id="ProtNLM"/>
    </source>
</evidence>
<evidence type="ECO:0000313" key="5">
    <source>
        <dbReference type="Proteomes" id="UP000607559"/>
    </source>
</evidence>
<dbReference type="AlphaFoldDB" id="A0A8J2UCG4"/>
<comment type="caution">
    <text evidence="4">The sequence shown here is derived from an EMBL/GenBank/DDBJ whole genome shotgun (WGS) entry which is preliminary data.</text>
</comment>
<keyword evidence="2" id="KW-0812">Transmembrane</keyword>
<feature type="chain" id="PRO_5035199963" description="Galactose oxidase" evidence="3">
    <location>
        <begin position="21"/>
        <end position="916"/>
    </location>
</feature>
<feature type="region of interest" description="Disordered" evidence="1">
    <location>
        <begin position="588"/>
        <end position="617"/>
    </location>
</feature>
<reference evidence="4" key="1">
    <citation type="journal article" date="2014" name="Int. J. Syst. Evol. Microbiol.">
        <title>Complete genome sequence of Corynebacterium casei LMG S-19264T (=DSM 44701T), isolated from a smear-ripened cheese.</title>
        <authorList>
            <consortium name="US DOE Joint Genome Institute (JGI-PGF)"/>
            <person name="Walter F."/>
            <person name="Albersmeier A."/>
            <person name="Kalinowski J."/>
            <person name="Ruckert C."/>
        </authorList>
    </citation>
    <scope>NUCLEOTIDE SEQUENCE</scope>
    <source>
        <strain evidence="4">CGMCC 1.15448</strain>
    </source>
</reference>
<evidence type="ECO:0000256" key="1">
    <source>
        <dbReference type="SAM" id="MobiDB-lite"/>
    </source>
</evidence>
<feature type="signal peptide" evidence="3">
    <location>
        <begin position="1"/>
        <end position="20"/>
    </location>
</feature>
<accession>A0A8J2UCG4</accession>
<dbReference type="SUPFAM" id="SSF50965">
    <property type="entry name" value="Galactose oxidase, central domain"/>
    <property type="match status" value="1"/>
</dbReference>
<keyword evidence="2" id="KW-1133">Transmembrane helix</keyword>
<dbReference type="Gene3D" id="2.120.10.80">
    <property type="entry name" value="Kelch-type beta propeller"/>
    <property type="match status" value="1"/>
</dbReference>
<keyword evidence="2" id="KW-0472">Membrane</keyword>
<feature type="region of interest" description="Disordered" evidence="1">
    <location>
        <begin position="630"/>
        <end position="670"/>
    </location>
</feature>
<feature type="transmembrane region" description="Helical" evidence="2">
    <location>
        <begin position="558"/>
        <end position="578"/>
    </location>
</feature>
<sequence length="916" mass="103045">MKRLLNCIAAVLLFGTSAHAQSYGLVFSSHEVVQEKRTALDLSPDDSLCLANDFELSFDLNFLPHHEIYFGYVFRIIAVGNGGSDQNIDLIYNQALRAFKVIVGENFSGISFTVDSSRLYRDWNRFTLHASPDKRLIQFSVNGHVVGSSPIPVIGSCFKFLWGANDYRKFRTRDIPPMQVKDIRLTSGAQQYYWPLDETTGETAMDKTGHHAARIKNPIWLKPKYQQWELVGSFAVNGYAGAAYDPKQDKLYITGADTLTAYTFTKDGYALDYIPTRHMEFLIGHQNIYDTFTGRLLDICIDRKTVSTFSFTTRAWDPNFSFGPLTEYWHANKFLSPADSSLYIFGGYGQLRYKNRLQRYHFPTHHWDTVKTTGDYLPPRYLAALGASDKYAYIAGGYGSLSGDQMLDPRNYYDLFRYDIKKRSFRKLLSLKTLSYPYTFANSMVVTNDNWYGLLFANDTYNSQLQLVEGRLTDSTYRLVGNAIPYTFHDIQSFADLFYSPSSNKLIAVTLFYSKYTADNQKDKNTLVHIYTLNYPPEPASLAITTATRRVRDNGTQLLILIGAVIVVGLTLFLVLFATARIGRRRRKTAAATNTMATNTAANTPAANTPPGLGTSAAAGTTIAATAQIPATSARETPSVGEAPPQPIAGWPSTASQPEPELSAGFTDPAATPNASLHTSAIYLFGPFQAFDRDGHDCTRAFTPLLKELFLIITTYTIRNGRGISSEGLNEILWHDKAEKDAKNNRSVNLAKLKPILEKIGNCSITKAAGYWQLQAQDDTFLDYKRFAGLLGETTTPDARQIHALIDIIKRGPFLLQTEYNWLDDIKSEVSNAVIDRCLSYLRHHGSTENPEFIIEITNCIFYFDQLNEDALTFKCKSLIHLKRHNLASNTYLKFAKDYKDIYNADFSRSFQEIIA</sequence>
<dbReference type="RefSeq" id="WP_188931225.1">
    <property type="nucleotide sequence ID" value="NZ_BMJC01000002.1"/>
</dbReference>
<evidence type="ECO:0000256" key="2">
    <source>
        <dbReference type="SAM" id="Phobius"/>
    </source>
</evidence>
<dbReference type="InterPro" id="IPR011043">
    <property type="entry name" value="Gal_Oxase/kelch_b-propeller"/>
</dbReference>
<keyword evidence="5" id="KW-1185">Reference proteome</keyword>
<dbReference type="GO" id="GO:0006355">
    <property type="term" value="P:regulation of DNA-templated transcription"/>
    <property type="evidence" value="ECO:0007669"/>
    <property type="project" value="TreeGrafter"/>
</dbReference>
<gene>
    <name evidence="4" type="ORF">GCM10011511_20700</name>
</gene>
<dbReference type="InterPro" id="IPR015915">
    <property type="entry name" value="Kelch-typ_b-propeller"/>
</dbReference>
<evidence type="ECO:0000313" key="4">
    <source>
        <dbReference type="EMBL" id="GGA97223.1"/>
    </source>
</evidence>
<keyword evidence="3" id="KW-0732">Signal</keyword>
<dbReference type="InterPro" id="IPR051677">
    <property type="entry name" value="AfsR-DnrI-RedD_regulator"/>
</dbReference>
<name>A0A8J2UCG4_9BACT</name>
<organism evidence="4 5">
    <name type="scientific">Puia dinghuensis</name>
    <dbReference type="NCBI Taxonomy" id="1792502"/>
    <lineage>
        <taxon>Bacteria</taxon>
        <taxon>Pseudomonadati</taxon>
        <taxon>Bacteroidota</taxon>
        <taxon>Chitinophagia</taxon>
        <taxon>Chitinophagales</taxon>
        <taxon>Chitinophagaceae</taxon>
        <taxon>Puia</taxon>
    </lineage>
</organism>